<name>A0A6J4T9J0_9ACTN</name>
<protein>
    <submittedName>
        <fullName evidence="1">Uncharacterized protein</fullName>
    </submittedName>
</protein>
<gene>
    <name evidence="1" type="ORF">AVDCRST_MAG12-3561</name>
</gene>
<evidence type="ECO:0000313" key="1">
    <source>
        <dbReference type="EMBL" id="CAA9517391.1"/>
    </source>
</evidence>
<proteinExistence type="predicted"/>
<accession>A0A6J4T9J0</accession>
<dbReference type="AlphaFoldDB" id="A0A6J4T9J0"/>
<organism evidence="1">
    <name type="scientific">uncultured Rubrobacteraceae bacterium</name>
    <dbReference type="NCBI Taxonomy" id="349277"/>
    <lineage>
        <taxon>Bacteria</taxon>
        <taxon>Bacillati</taxon>
        <taxon>Actinomycetota</taxon>
        <taxon>Rubrobacteria</taxon>
        <taxon>Rubrobacterales</taxon>
        <taxon>Rubrobacteraceae</taxon>
        <taxon>environmental samples</taxon>
    </lineage>
</organism>
<feature type="non-terminal residue" evidence="1">
    <location>
        <position position="1"/>
    </location>
</feature>
<dbReference type="EMBL" id="CADCVK010000504">
    <property type="protein sequence ID" value="CAA9517391.1"/>
    <property type="molecule type" value="Genomic_DNA"/>
</dbReference>
<feature type="non-terminal residue" evidence="1">
    <location>
        <position position="39"/>
    </location>
</feature>
<reference evidence="1" key="1">
    <citation type="submission" date="2020-02" db="EMBL/GenBank/DDBJ databases">
        <authorList>
            <person name="Meier V. D."/>
        </authorList>
    </citation>
    <scope>NUCLEOTIDE SEQUENCE</scope>
    <source>
        <strain evidence="1">AVDCRST_MAG12</strain>
    </source>
</reference>
<sequence>VLAAGRLRVRRVHPDDGDGQVPEAEAARAVRGLRAGDRL</sequence>